<dbReference type="GO" id="GO:0005829">
    <property type="term" value="C:cytosol"/>
    <property type="evidence" value="ECO:0007669"/>
    <property type="project" value="TreeGrafter"/>
</dbReference>
<dbReference type="Pfam" id="PF04851">
    <property type="entry name" value="ResIII"/>
    <property type="match status" value="1"/>
</dbReference>
<dbReference type="PROSITE" id="PS51192">
    <property type="entry name" value="HELICASE_ATP_BIND_1"/>
    <property type="match status" value="1"/>
</dbReference>
<dbReference type="Pfam" id="PF13588">
    <property type="entry name" value="HSDR_N_2"/>
    <property type="match status" value="1"/>
</dbReference>
<dbReference type="PANTHER" id="PTHR47396:SF1">
    <property type="entry name" value="ATP-DEPENDENT HELICASE IRC3-RELATED"/>
    <property type="match status" value="1"/>
</dbReference>
<dbReference type="Proteomes" id="UP000192738">
    <property type="component" value="Unassembled WGS sequence"/>
</dbReference>
<evidence type="ECO:0000259" key="1">
    <source>
        <dbReference type="PROSITE" id="PS51192"/>
    </source>
</evidence>
<dbReference type="RefSeq" id="WP_084575551.1">
    <property type="nucleotide sequence ID" value="NZ_CP155572.1"/>
</dbReference>
<gene>
    <name evidence="2" type="ORF">SAMN04488500_10737</name>
</gene>
<dbReference type="InterPro" id="IPR025285">
    <property type="entry name" value="DUF4145"/>
</dbReference>
<dbReference type="SUPFAM" id="SSF52540">
    <property type="entry name" value="P-loop containing nucleoside triphosphate hydrolases"/>
    <property type="match status" value="2"/>
</dbReference>
<dbReference type="GO" id="GO:0009035">
    <property type="term" value="F:type I site-specific deoxyribonuclease activity"/>
    <property type="evidence" value="ECO:0007669"/>
    <property type="project" value="UniProtKB-EC"/>
</dbReference>
<dbReference type="PANTHER" id="PTHR47396">
    <property type="entry name" value="TYPE I RESTRICTION ENZYME ECOKI R PROTEIN"/>
    <property type="match status" value="1"/>
</dbReference>
<keyword evidence="3" id="KW-1185">Reference proteome</keyword>
<dbReference type="SMART" id="SM00487">
    <property type="entry name" value="DEXDc"/>
    <property type="match status" value="1"/>
</dbReference>
<dbReference type="SMART" id="SM00490">
    <property type="entry name" value="HELICc"/>
    <property type="match status" value="1"/>
</dbReference>
<dbReference type="Pfam" id="PF00271">
    <property type="entry name" value="Helicase_C"/>
    <property type="match status" value="1"/>
</dbReference>
<dbReference type="Gene3D" id="3.90.1570.30">
    <property type="match status" value="1"/>
</dbReference>
<dbReference type="InterPro" id="IPR014001">
    <property type="entry name" value="Helicase_ATP-bd"/>
</dbReference>
<accession>A0A1W2BBT7</accession>
<dbReference type="Gene3D" id="3.40.50.300">
    <property type="entry name" value="P-loop containing nucleotide triphosphate hydrolases"/>
    <property type="match status" value="2"/>
</dbReference>
<reference evidence="2 3" key="1">
    <citation type="submission" date="2017-04" db="EMBL/GenBank/DDBJ databases">
        <authorList>
            <person name="Afonso C.L."/>
            <person name="Miller P.J."/>
            <person name="Scott M.A."/>
            <person name="Spackman E."/>
            <person name="Goraichik I."/>
            <person name="Dimitrov K.M."/>
            <person name="Suarez D.L."/>
            <person name="Swayne D.E."/>
        </authorList>
    </citation>
    <scope>NUCLEOTIDE SEQUENCE [LARGE SCALE GENOMIC DNA]</scope>
    <source>
        <strain evidence="2 3">DSM 5090</strain>
    </source>
</reference>
<dbReference type="GO" id="GO:0005524">
    <property type="term" value="F:ATP binding"/>
    <property type="evidence" value="ECO:0007669"/>
    <property type="project" value="UniProtKB-KW"/>
</dbReference>
<proteinExistence type="predicted"/>
<dbReference type="EMBL" id="FWXI01000007">
    <property type="protein sequence ID" value="SMC70172.1"/>
    <property type="molecule type" value="Genomic_DNA"/>
</dbReference>
<feature type="domain" description="Helicase ATP-binding" evidence="1">
    <location>
        <begin position="356"/>
        <end position="511"/>
    </location>
</feature>
<dbReference type="CDD" id="cd18032">
    <property type="entry name" value="DEXHc_RE_I_III_res"/>
    <property type="match status" value="1"/>
</dbReference>
<dbReference type="Pfam" id="PF13643">
    <property type="entry name" value="DUF4145"/>
    <property type="match status" value="1"/>
</dbReference>
<dbReference type="OrthoDB" id="9758243at2"/>
<dbReference type="InterPro" id="IPR006935">
    <property type="entry name" value="Helicase/UvrB_N"/>
</dbReference>
<evidence type="ECO:0000313" key="3">
    <source>
        <dbReference type="Proteomes" id="UP000192738"/>
    </source>
</evidence>
<protein>
    <submittedName>
        <fullName evidence="2">Type I restriction enzyme, R subunit</fullName>
    </submittedName>
</protein>
<dbReference type="GO" id="GO:0009307">
    <property type="term" value="P:DNA restriction-modification system"/>
    <property type="evidence" value="ECO:0007669"/>
    <property type="project" value="UniProtKB-KW"/>
</dbReference>
<dbReference type="InterPro" id="IPR029464">
    <property type="entry name" value="HSDR_N"/>
</dbReference>
<organism evidence="2 3">
    <name type="scientific">Sporomusa malonica</name>
    <dbReference type="NCBI Taxonomy" id="112901"/>
    <lineage>
        <taxon>Bacteria</taxon>
        <taxon>Bacillati</taxon>
        <taxon>Bacillota</taxon>
        <taxon>Negativicutes</taxon>
        <taxon>Selenomonadales</taxon>
        <taxon>Sporomusaceae</taxon>
        <taxon>Sporomusa</taxon>
    </lineage>
</organism>
<sequence>MSNFAFLDKSWPVLADNARLAEQYITSDPNAALFKMRIFSEKLMDLVIVALNLNMDYSLSQHDKIQVLRKNNINSAIPDLFDIVRRIGNKAAHDGHNDLEDAKKCLLSIYKLAAWFYAKVTGDKSLFPLTFNWSQVKKQAVVKIQVDEDAYIKEFEALKEAYQKELDELKKKLAANPPDQQQTEEAVAVVTNTLGLTEEQTRQELIDVMLQEAGWDTGDKRQVEREYQVTPFPNKSGKGRADYVLWDKKGQPIAVIEAKKTATDAITGRHQGKLYADALEKMHGVRPVIFYTNGHEIFIWDDRYSAPRQIWGFYTLSDMEYLFFQHQNKQPLSTVTIDGSIAGRPYQIEGIKRVYEKFDNSGRKALLVMATGCGKTRTVIALAKGMMNAQWAKRILFLADRDELVKQAKEQKNSFKVFMPETTSTRITGANADNRESSLYFATYQTMVRYYTQFSVGFFDVIICDESHRSIYQTYRDILEYFDAHIIGLTATPVGYINRNTFTIFACPDGDPTFYYPYEEACEHLPPYLLRYKALDATTKILRQGIKWENLTEEQKQQIEENGLDESQINFDKEALEEFVTNKDTNRFILQTLMTKGIRVGDDIGKTILFARNIKHAKLLIQLFDEELYPQYNGSLAAIIHSEIKNKDDLLNDFKEKDRPRIAISVDMLDTGIDVPEVVNLVFAKPVYSKVKFMQMLGRGTRLCPDLFGKGQHKEYFMVLDHWKNFEFFDIKPDGNLPSQSKAALQMRLELRIQLLQNLGQKGLTDKQAELVTAIREDLEALPAASVEVRKNWKMLEWLKLDQTWNILSAELTTKLKMEVAPLMQWVDVEGQKDALWFDNQMVRMQLLKLKDDPKLDEHIESIVYELSRLRLNLNQFNHIREYVIELMNPAIWRQADYDAVEKARQTLRDFMKYRGDKPGKAFLKLDIADTEQEVLKIKEATASYTTNMDPYVERVKKALEAQLDMQLVIQKIRRGQLLTAQDIDTIYQIFSSGRVEFTLAELAHTAQVKQSDLVGLLRRFVGVDVEELDNRFSQFIQSHSGKMSAMQISTLEMIKNDIIKNKGISFAALYEPPYTTRSQSGIDGIFGGKITPEVFALITPYKVEVELEEKHA</sequence>
<dbReference type="InterPro" id="IPR001650">
    <property type="entry name" value="Helicase_C-like"/>
</dbReference>
<dbReference type="InterPro" id="IPR013670">
    <property type="entry name" value="EcoEI_R_C_dom"/>
</dbReference>
<dbReference type="CDD" id="cd18799">
    <property type="entry name" value="SF2_C_EcoAI-like"/>
    <property type="match status" value="1"/>
</dbReference>
<dbReference type="GO" id="GO:0003677">
    <property type="term" value="F:DNA binding"/>
    <property type="evidence" value="ECO:0007669"/>
    <property type="project" value="UniProtKB-KW"/>
</dbReference>
<dbReference type="InterPro" id="IPR027417">
    <property type="entry name" value="P-loop_NTPase"/>
</dbReference>
<dbReference type="STRING" id="112901.SAMN04488500_10737"/>
<name>A0A1W2BBT7_9FIRM</name>
<dbReference type="AlphaFoldDB" id="A0A1W2BBT7"/>
<dbReference type="InterPro" id="IPR050742">
    <property type="entry name" value="Helicase_Restrict-Modif_Enz"/>
</dbReference>
<evidence type="ECO:0000313" key="2">
    <source>
        <dbReference type="EMBL" id="SMC70172.1"/>
    </source>
</evidence>
<dbReference type="Pfam" id="PF08463">
    <property type="entry name" value="EcoEI_R_C"/>
    <property type="match status" value="1"/>
</dbReference>